<evidence type="ECO:0000313" key="1">
    <source>
        <dbReference type="EMBL" id="KAL3956264.1"/>
    </source>
</evidence>
<evidence type="ECO:0000313" key="2">
    <source>
        <dbReference type="Proteomes" id="UP001638806"/>
    </source>
</evidence>
<dbReference type="Proteomes" id="UP001638806">
    <property type="component" value="Unassembled WGS sequence"/>
</dbReference>
<gene>
    <name evidence="1" type="ORF">ACCO45_009110</name>
</gene>
<reference evidence="1" key="1">
    <citation type="submission" date="2024-12" db="EMBL/GenBank/DDBJ databases">
        <title>Comparative genomics and development of molecular markers within Purpureocillium lilacinum and among Purpureocillium species.</title>
        <authorList>
            <person name="Yeh Z.-Y."/>
            <person name="Ni N.-T."/>
            <person name="Lo P.-H."/>
            <person name="Mushyakhwo K."/>
            <person name="Lin C.-F."/>
            <person name="Nai Y.-S."/>
        </authorList>
    </citation>
    <scope>NUCLEOTIDE SEQUENCE</scope>
    <source>
        <strain evidence="1">NCHU-NPUST-175</strain>
    </source>
</reference>
<proteinExistence type="predicted"/>
<keyword evidence="2" id="KW-1185">Reference proteome</keyword>
<dbReference type="EMBL" id="JBGNUJ010000008">
    <property type="protein sequence ID" value="KAL3956264.1"/>
    <property type="molecule type" value="Genomic_DNA"/>
</dbReference>
<name>A0ACC4DL53_PURLI</name>
<organism evidence="1 2">
    <name type="scientific">Purpureocillium lilacinum</name>
    <name type="common">Paecilomyces lilacinus</name>
    <dbReference type="NCBI Taxonomy" id="33203"/>
    <lineage>
        <taxon>Eukaryota</taxon>
        <taxon>Fungi</taxon>
        <taxon>Dikarya</taxon>
        <taxon>Ascomycota</taxon>
        <taxon>Pezizomycotina</taxon>
        <taxon>Sordariomycetes</taxon>
        <taxon>Hypocreomycetidae</taxon>
        <taxon>Hypocreales</taxon>
        <taxon>Ophiocordycipitaceae</taxon>
        <taxon>Purpureocillium</taxon>
    </lineage>
</organism>
<protein>
    <submittedName>
        <fullName evidence="1">Uncharacterized protein</fullName>
    </submittedName>
</protein>
<comment type="caution">
    <text evidence="1">The sequence shown here is derived from an EMBL/GenBank/DDBJ whole genome shotgun (WGS) entry which is preliminary data.</text>
</comment>
<sequence length="1670" mass="182245">MSPQASGKAEMARYARQVWTLMAKNFRTLLLRHLLLVICMAFLLPILLASFFSFAKNLFVPPAKFGIGTAHDVRSLSEAFDTAKESSRTKVVLISNGHNGGHIETVLDFIARETTNYGSPMSVVRLNDESSLSTECRSSLRGVTNCYCALVMRSSPNEGRGGIWNYTIRTDAAMWESPVKINVDSSSNMEEIYLLPMQRAVDTVIARLNGSNTTPLAGTRELPFTSQTQKERDRKVREIFHNAIVNFMGVSFISSIIWITYHVTGLIATERESGMSQLIDAMMPVTRPWMAPVARIISHHLSFSLIYAPAWVIGSIILRFGVFVNTSVGIVLIFHILAGLAFASFSIFIATFFRKAQLSSITAILATLLLGILAQSLTQPKTGPVAALSVLFPPCNYVYFITLMARFEKQNRAASLIELPPNSPWSIPGIVFWVLMVMQIFVYLFLAIYNEKRFYGTSVKGRHVQMSAEGSDSLGENAIELENLTKIYEPSALSKLRSKFRKTGAEPVVAVNGLSFKAGRGQIVALLGANGSGKSTTLDAIAGLHRLTSGSIKIDGTGGLGIAPQKNVLWDELNVEEHLVIFNRLKAPSNRASKEEITDLIRAIDLSQKRHSLAKTLSGGQKRKLQLGMMLTGGSAVCCVDEVSSGLDPLSRRKIWDILLAERGKRTLILTTHFLDEADLLADHIAILSKGTLRAEGSSVELKDKFGGGYRVHVNKSAVGNATPDVADVTRKGAFDFTTYVAPNSTLAAEVIRELEAAGISDYRFSGPTIEDVFLQLAEEIKDEKAFQTIDSGAPKTEVTEKIQEHDNSSQNSNDRGLKLVDGKRVGYAQQIGILFRKRITVFKKNYILYVIAFILPIIAASLTSLYVRGKEPTGCSASEQSSSWGTEDAFSQIKDNRSVAFLAGPSSRLDPTNARNLFTPIFAGSGGASRAVGGAALNNLHLVNTYDEFTQYIESHRKNITTGLWLGDADTPPTIGWVANLFVTSSLTAQQFLDILLANTTIATTWSPFDIPFNPGIGDALNLAIYMGIAFACYPAFFGLYPSTERRRFVRALQYSNGVRPFPLWAAYLIFDFSLVLVTSAIVTGLWSGLSDIWYHLEYIFVVFFLYGLASTLLAYFVSLFTKTQLATFAWAAAYQGIIFLAYLISYVCVITYVRVNKIDSSLLVCHFVVSAFAPIGSAMRALFISTNLFATACDGQTLSQKPTSFVMYGGPITYLIIQCFILFGLILWVDSGSVGSTLREGGDVLARSKTTLDDEMANELTRVTSSGTHEDGLRVMHLTKSFGKNTAVDNVTFGVKRGEVFALLGPNGAGKSTTISLIRGDLKPSHNGGDVFVEEQSVTENLAAARTHLGVCPQIDALDQMTVREHLEFYARVRGVADIQHNVSAVLRAVGLEAFESRMGHALSGGNKRKLSLGIALMGNPTVILLDEPSSGLDAASKRIMWRTLAATVHGRSILLTTHSMEEADALAGRAGILARRMLALGTPDDLRHRFGDALHVHLVSASAPRTSDAEVERITTWIKETLPSATLDTKTYHGQMRFSVSAKDVVSAFASSQHQQSSSDNSDAGTDTIYSSDSVRANQGSAIGQLVVLLEEHKASLGVQHYSVSSTTLDQVFLTIVGRHNVREENYEEKKRVCGPRSGISGALREVSGPLVHICGAIGRRTISNAF</sequence>
<accession>A0ACC4DL53</accession>